<dbReference type="InterPro" id="IPR009319">
    <property type="entry name" value="Phage_A118_VSP1"/>
</dbReference>
<dbReference type="Pfam" id="PF06152">
    <property type="entry name" value="Phage_min_cap2"/>
    <property type="match status" value="1"/>
</dbReference>
<dbReference type="GO" id="GO:0005198">
    <property type="term" value="F:structural molecule activity"/>
    <property type="evidence" value="ECO:0007669"/>
    <property type="project" value="InterPro"/>
</dbReference>
<dbReference type="EMBL" id="AEXN01000033">
    <property type="protein sequence ID" value="EGC83426.1"/>
    <property type="molecule type" value="Genomic_DNA"/>
</dbReference>
<accession>F0H293</accession>
<name>F0H293_9FIRM</name>
<reference evidence="1 2" key="1">
    <citation type="submission" date="2011-01" db="EMBL/GenBank/DDBJ databases">
        <authorList>
            <person name="Durkin A.S."/>
            <person name="Madupu R."/>
            <person name="Torralba M."/>
            <person name="Gillis M."/>
            <person name="Methe B."/>
            <person name="Sutton G."/>
            <person name="Nelson K.E."/>
        </authorList>
    </citation>
    <scope>NUCLEOTIDE SEQUENCE [LARGE SCALE GENOMIC DNA]</scope>
    <source>
        <strain evidence="1 2">ACS-025-V-Sch4</strain>
    </source>
</reference>
<dbReference type="OrthoDB" id="3197444at2"/>
<comment type="caution">
    <text evidence="1">The sequence shown here is derived from an EMBL/GenBank/DDBJ whole genome shotgun (WGS) entry which is preliminary data.</text>
</comment>
<sequence>MLVRTTLNQVTSNIYLMNAEGMGEDLMEISAHAGARPSHAGWKG</sequence>
<gene>
    <name evidence="1" type="ORF">HMPREF9246_0253</name>
</gene>
<protein>
    <submittedName>
        <fullName evidence="1">Uncharacterized protein</fullName>
    </submittedName>
</protein>
<evidence type="ECO:0000313" key="1">
    <source>
        <dbReference type="EMBL" id="EGC83426.1"/>
    </source>
</evidence>
<dbReference type="Proteomes" id="UP000005277">
    <property type="component" value="Unassembled WGS sequence"/>
</dbReference>
<keyword evidence="2" id="KW-1185">Reference proteome</keyword>
<evidence type="ECO:0000313" key="2">
    <source>
        <dbReference type="Proteomes" id="UP000005277"/>
    </source>
</evidence>
<proteinExistence type="predicted"/>
<organism evidence="1 2">
    <name type="scientific">Anaerococcus hydrogenalis ACS-025-V-Sch4</name>
    <dbReference type="NCBI Taxonomy" id="879306"/>
    <lineage>
        <taxon>Bacteria</taxon>
        <taxon>Bacillati</taxon>
        <taxon>Bacillota</taxon>
        <taxon>Tissierellia</taxon>
        <taxon>Tissierellales</taxon>
        <taxon>Peptoniphilaceae</taxon>
        <taxon>Anaerococcus</taxon>
    </lineage>
</organism>
<dbReference type="AlphaFoldDB" id="F0H293"/>